<dbReference type="Gene3D" id="3.30.1440.10">
    <property type="match status" value="1"/>
</dbReference>
<keyword evidence="9" id="KW-1185">Reference proteome</keyword>
<evidence type="ECO:0000313" key="9">
    <source>
        <dbReference type="Proteomes" id="UP000504636"/>
    </source>
</evidence>
<keyword evidence="3" id="KW-0687">Ribonucleoprotein</keyword>
<dbReference type="PANTHER" id="PTHR11994">
    <property type="entry name" value="60S RIBOSOMAL PROTEIN L11-RELATED"/>
    <property type="match status" value="1"/>
</dbReference>
<dbReference type="GO" id="GO:1990904">
    <property type="term" value="C:ribonucleoprotein complex"/>
    <property type="evidence" value="ECO:0007669"/>
    <property type="project" value="UniProtKB-KW"/>
</dbReference>
<evidence type="ECO:0000256" key="3">
    <source>
        <dbReference type="ARBA" id="ARBA00023274"/>
    </source>
</evidence>
<proteinExistence type="inferred from homology"/>
<feature type="domain" description="Large ribosomal subunit protein uL5 C-terminal" evidence="7">
    <location>
        <begin position="242"/>
        <end position="340"/>
    </location>
</feature>
<evidence type="ECO:0000313" key="8">
    <source>
        <dbReference type="EMBL" id="KAF2811001.1"/>
    </source>
</evidence>
<feature type="compositionally biased region" description="Low complexity" evidence="5">
    <location>
        <begin position="34"/>
        <end position="48"/>
    </location>
</feature>
<feature type="region of interest" description="Disordered" evidence="5">
    <location>
        <begin position="22"/>
        <end position="112"/>
    </location>
</feature>
<dbReference type="GeneID" id="54468864"/>
<dbReference type="Proteomes" id="UP000504636">
    <property type="component" value="Unplaced"/>
</dbReference>
<name>A0A6A6YQG2_9PEZI</name>
<accession>A0A6A6YQG2</accession>
<dbReference type="InterPro" id="IPR031309">
    <property type="entry name" value="Ribosomal_uL5_C"/>
</dbReference>
<evidence type="ECO:0000313" key="10">
    <source>
        <dbReference type="RefSeq" id="XP_033577965.1"/>
    </source>
</evidence>
<feature type="domain" description="Large ribosomal subunit protein uL5 N-terminal" evidence="6">
    <location>
        <begin position="184"/>
        <end position="237"/>
    </location>
</feature>
<dbReference type="FunFam" id="3.30.1440.10:FF:000001">
    <property type="entry name" value="50S ribosomal protein L5"/>
    <property type="match status" value="1"/>
</dbReference>
<reference evidence="8 10" key="1">
    <citation type="journal article" date="2020" name="Stud. Mycol.">
        <title>101 Dothideomycetes genomes: a test case for predicting lifestyles and emergence of pathogens.</title>
        <authorList>
            <person name="Haridas S."/>
            <person name="Albert R."/>
            <person name="Binder M."/>
            <person name="Bloem J."/>
            <person name="Labutti K."/>
            <person name="Salamov A."/>
            <person name="Andreopoulos B."/>
            <person name="Baker S."/>
            <person name="Barry K."/>
            <person name="Bills G."/>
            <person name="Bluhm B."/>
            <person name="Cannon C."/>
            <person name="Castanera R."/>
            <person name="Culley D."/>
            <person name="Daum C."/>
            <person name="Ezra D."/>
            <person name="Gonzalez J."/>
            <person name="Henrissat B."/>
            <person name="Kuo A."/>
            <person name="Liang C."/>
            <person name="Lipzen A."/>
            <person name="Lutzoni F."/>
            <person name="Magnuson J."/>
            <person name="Mondo S."/>
            <person name="Nolan M."/>
            <person name="Ohm R."/>
            <person name="Pangilinan J."/>
            <person name="Park H.-J."/>
            <person name="Ramirez L."/>
            <person name="Alfaro M."/>
            <person name="Sun H."/>
            <person name="Tritt A."/>
            <person name="Yoshinaga Y."/>
            <person name="Zwiers L.-H."/>
            <person name="Turgeon B."/>
            <person name="Goodwin S."/>
            <person name="Spatafora J."/>
            <person name="Crous P."/>
            <person name="Grigoriev I."/>
        </authorList>
    </citation>
    <scope>NUCLEOTIDE SEQUENCE</scope>
    <source>
        <strain evidence="8 10">CBS 304.34</strain>
    </source>
</reference>
<evidence type="ECO:0000259" key="6">
    <source>
        <dbReference type="Pfam" id="PF00281"/>
    </source>
</evidence>
<dbReference type="InterPro" id="IPR002132">
    <property type="entry name" value="Ribosomal_uL5"/>
</dbReference>
<dbReference type="OrthoDB" id="539541at2759"/>
<evidence type="ECO:0000256" key="5">
    <source>
        <dbReference type="SAM" id="MobiDB-lite"/>
    </source>
</evidence>
<dbReference type="GO" id="GO:0006412">
    <property type="term" value="P:translation"/>
    <property type="evidence" value="ECO:0007669"/>
    <property type="project" value="InterPro"/>
</dbReference>
<reference evidence="10" key="3">
    <citation type="submission" date="2025-04" db="UniProtKB">
        <authorList>
            <consortium name="RefSeq"/>
        </authorList>
    </citation>
    <scope>IDENTIFICATION</scope>
    <source>
        <strain evidence="10">CBS 304.34</strain>
    </source>
</reference>
<dbReference type="InterPro" id="IPR031310">
    <property type="entry name" value="Ribosomal_uL5_N"/>
</dbReference>
<comment type="similarity">
    <text evidence="1">Belongs to the universal ribosomal protein uL5 family.</text>
</comment>
<evidence type="ECO:0000259" key="7">
    <source>
        <dbReference type="Pfam" id="PF00673"/>
    </source>
</evidence>
<gene>
    <name evidence="8 10" type="ORF">BDZ99DRAFT_570278</name>
</gene>
<dbReference type="Pfam" id="PF00673">
    <property type="entry name" value="Ribosomal_L5_C"/>
    <property type="match status" value="1"/>
</dbReference>
<keyword evidence="2" id="KW-0689">Ribosomal protein</keyword>
<dbReference type="EMBL" id="MU003699">
    <property type="protein sequence ID" value="KAF2811001.1"/>
    <property type="molecule type" value="Genomic_DNA"/>
</dbReference>
<dbReference type="GO" id="GO:0003735">
    <property type="term" value="F:structural constituent of ribosome"/>
    <property type="evidence" value="ECO:0007669"/>
    <property type="project" value="InterPro"/>
</dbReference>
<dbReference type="InterPro" id="IPR022803">
    <property type="entry name" value="Ribosomal_uL5_dom_sf"/>
</dbReference>
<dbReference type="Pfam" id="PF00281">
    <property type="entry name" value="Ribosomal_L5"/>
    <property type="match status" value="1"/>
</dbReference>
<reference evidence="10" key="2">
    <citation type="submission" date="2020-04" db="EMBL/GenBank/DDBJ databases">
        <authorList>
            <consortium name="NCBI Genome Project"/>
        </authorList>
    </citation>
    <scope>NUCLEOTIDE SEQUENCE</scope>
    <source>
        <strain evidence="10">CBS 304.34</strain>
    </source>
</reference>
<evidence type="ECO:0000256" key="2">
    <source>
        <dbReference type="ARBA" id="ARBA00022980"/>
    </source>
</evidence>
<evidence type="ECO:0000256" key="1">
    <source>
        <dbReference type="ARBA" id="ARBA00008553"/>
    </source>
</evidence>
<protein>
    <recommendedName>
        <fullName evidence="4">Large ribosomal subunit protein uL5m</fullName>
    </recommendedName>
</protein>
<dbReference type="GO" id="GO:0005840">
    <property type="term" value="C:ribosome"/>
    <property type="evidence" value="ECO:0007669"/>
    <property type="project" value="UniProtKB-KW"/>
</dbReference>
<dbReference type="AlphaFoldDB" id="A0A6A6YQG2"/>
<dbReference type="RefSeq" id="XP_033577965.1">
    <property type="nucleotide sequence ID" value="XM_033727971.1"/>
</dbReference>
<dbReference type="SUPFAM" id="SSF55282">
    <property type="entry name" value="RL5-like"/>
    <property type="match status" value="1"/>
</dbReference>
<evidence type="ECO:0000256" key="4">
    <source>
        <dbReference type="ARBA" id="ARBA00040368"/>
    </source>
</evidence>
<organism evidence="8">
    <name type="scientific">Mytilinidion resinicola</name>
    <dbReference type="NCBI Taxonomy" id="574789"/>
    <lineage>
        <taxon>Eukaryota</taxon>
        <taxon>Fungi</taxon>
        <taxon>Dikarya</taxon>
        <taxon>Ascomycota</taxon>
        <taxon>Pezizomycotina</taxon>
        <taxon>Dothideomycetes</taxon>
        <taxon>Pleosporomycetidae</taxon>
        <taxon>Mytilinidiales</taxon>
        <taxon>Mytilinidiaceae</taxon>
        <taxon>Mytilinidion</taxon>
    </lineage>
</organism>
<sequence length="346" mass="38747">MALRELRSKAASTLWRDLRPCVSSARPNGLRHASSNPLDDLESSSSLSAPPPSNDIIKSWDPVVRTRSRKTQLPPSRYQFRSPKFYRGPLHPHQPPPPSDPSSRLFQPGPFSLPRLEQTYESTIAPDLLTMTYAHTPPGWVKPPKAQRLREWVGDSPYFKNRPLRGPRGGAHLRLLTPPRNFRTIPKLTGVTVHSMVPAAQDDSAYMHVAGMIIQAITNVRVTTHRARKSVASWGLRDKKFVSVTAKLEREDVYHFLGKLVDVVLPRIKEWKGVKGTSGDSSGNITFGLEPDVVAFFPEIEVNYDVYPPKMIPGCHITIHSTATNDRDARLLLQSIGIPFYGKMVN</sequence>